<dbReference type="Pfam" id="PF03819">
    <property type="entry name" value="MazG"/>
    <property type="match status" value="1"/>
</dbReference>
<protein>
    <recommendedName>
        <fullName evidence="1">NTP pyrophosphohydrolase MazG-like domain-containing protein</fullName>
    </recommendedName>
</protein>
<evidence type="ECO:0000259" key="1">
    <source>
        <dbReference type="Pfam" id="PF03819"/>
    </source>
</evidence>
<comment type="caution">
    <text evidence="2">The sequence shown here is derived from an EMBL/GenBank/DDBJ whole genome shotgun (WGS) entry which is preliminary data.</text>
</comment>
<dbReference type="PATRIC" id="fig|1094551.3.peg.613"/>
<dbReference type="GO" id="GO:0046076">
    <property type="term" value="P:dTTP catabolic process"/>
    <property type="evidence" value="ECO:0007669"/>
    <property type="project" value="TreeGrafter"/>
</dbReference>
<organism evidence="2 3">
    <name type="scientific">Bartonella alsatica IBS 382</name>
    <dbReference type="NCBI Taxonomy" id="1094551"/>
    <lineage>
        <taxon>Bacteria</taxon>
        <taxon>Pseudomonadati</taxon>
        <taxon>Pseudomonadota</taxon>
        <taxon>Alphaproteobacteria</taxon>
        <taxon>Hyphomicrobiales</taxon>
        <taxon>Bartonellaceae</taxon>
        <taxon>Bartonella</taxon>
    </lineage>
</organism>
<gene>
    <name evidence="2" type="ORF">MEC_00549</name>
</gene>
<proteinExistence type="predicted"/>
<dbReference type="InterPro" id="IPR011551">
    <property type="entry name" value="NTP_PyrPHydrolase_MazG"/>
</dbReference>
<dbReference type="STRING" id="1094551.MEC_00549"/>
<dbReference type="GO" id="GO:0046081">
    <property type="term" value="P:dUTP catabolic process"/>
    <property type="evidence" value="ECO:0007669"/>
    <property type="project" value="TreeGrafter"/>
</dbReference>
<evidence type="ECO:0000313" key="2">
    <source>
        <dbReference type="EMBL" id="EJF75073.1"/>
    </source>
</evidence>
<dbReference type="GO" id="GO:0006203">
    <property type="term" value="P:dGTP catabolic process"/>
    <property type="evidence" value="ECO:0007669"/>
    <property type="project" value="TreeGrafter"/>
</dbReference>
<sequence length="87" mass="9984">MIASKNINDLIAIVAALRNRDSGCVWNTKQIFESLIPYMIEEVYEVINAIKRENRINLCNKLDHLLLQVIYHATIAQEESGLILRTT</sequence>
<feature type="domain" description="NTP pyrophosphohydrolase MazG-like" evidence="1">
    <location>
        <begin position="32"/>
        <end position="82"/>
    </location>
</feature>
<dbReference type="PANTHER" id="PTHR30522">
    <property type="entry name" value="NUCLEOSIDE TRIPHOSPHATE PYROPHOSPHOHYDROLASE"/>
    <property type="match status" value="1"/>
</dbReference>
<dbReference type="InterPro" id="IPR004518">
    <property type="entry name" value="MazG-like_dom"/>
</dbReference>
<name>J0YKK9_9HYPH</name>
<dbReference type="eggNOG" id="COG3956">
    <property type="taxonomic scope" value="Bacteria"/>
</dbReference>
<dbReference type="Gene3D" id="1.10.287.1080">
    <property type="entry name" value="MazG-like"/>
    <property type="match status" value="1"/>
</dbReference>
<dbReference type="GO" id="GO:0047429">
    <property type="term" value="F:nucleoside triphosphate diphosphatase activity"/>
    <property type="evidence" value="ECO:0007669"/>
    <property type="project" value="TreeGrafter"/>
</dbReference>
<dbReference type="GO" id="GO:0046047">
    <property type="term" value="P:TTP catabolic process"/>
    <property type="evidence" value="ECO:0007669"/>
    <property type="project" value="TreeGrafter"/>
</dbReference>
<dbReference type="PANTHER" id="PTHR30522:SF0">
    <property type="entry name" value="NUCLEOSIDE TRIPHOSPHATE PYROPHOSPHOHYDROLASE"/>
    <property type="match status" value="1"/>
</dbReference>
<dbReference type="GO" id="GO:0046061">
    <property type="term" value="P:dATP catabolic process"/>
    <property type="evidence" value="ECO:0007669"/>
    <property type="project" value="TreeGrafter"/>
</dbReference>
<dbReference type="Proteomes" id="UP000008761">
    <property type="component" value="Unassembled WGS sequence"/>
</dbReference>
<evidence type="ECO:0000313" key="3">
    <source>
        <dbReference type="Proteomes" id="UP000008761"/>
    </source>
</evidence>
<dbReference type="EMBL" id="AIME01000004">
    <property type="protein sequence ID" value="EJF75073.1"/>
    <property type="molecule type" value="Genomic_DNA"/>
</dbReference>
<dbReference type="SUPFAM" id="SSF101386">
    <property type="entry name" value="all-alpha NTP pyrophosphatases"/>
    <property type="match status" value="1"/>
</dbReference>
<reference evidence="2 3" key="1">
    <citation type="submission" date="2012-03" db="EMBL/GenBank/DDBJ databases">
        <title>The Genome Sequence of Bartonella alsatica IBS 382.</title>
        <authorList>
            <consortium name="The Broad Institute Genome Sequencing Platform"/>
            <consortium name="The Broad Institute Genome Sequencing Center for Infectious Disease"/>
            <person name="Feldgarden M."/>
            <person name="Kirby J."/>
            <person name="Kosoy M."/>
            <person name="Birtles R."/>
            <person name="Probert W.S."/>
            <person name="Chiaraviglio L."/>
            <person name="Young S.K."/>
            <person name="Zeng Q."/>
            <person name="Gargeya S."/>
            <person name="Fitzgerald M."/>
            <person name="Haas B."/>
            <person name="Abouelleil A."/>
            <person name="Alvarado L."/>
            <person name="Arachchi H.M."/>
            <person name="Berlin A."/>
            <person name="Chapman S.B."/>
            <person name="Gearin G."/>
            <person name="Goldberg J."/>
            <person name="Griggs A."/>
            <person name="Gujja S."/>
            <person name="Hansen M."/>
            <person name="Heiman D."/>
            <person name="Howarth C."/>
            <person name="Larimer J."/>
            <person name="Lui A."/>
            <person name="MacDonald P.J.P."/>
            <person name="McCowen C."/>
            <person name="Montmayeur A."/>
            <person name="Murphy C."/>
            <person name="Neiman D."/>
            <person name="Pearson M."/>
            <person name="Priest M."/>
            <person name="Roberts A."/>
            <person name="Saif S."/>
            <person name="Shea T."/>
            <person name="Sisk P."/>
            <person name="Stolte C."/>
            <person name="Sykes S."/>
            <person name="Wortman J."/>
            <person name="Nusbaum C."/>
            <person name="Birren B."/>
        </authorList>
    </citation>
    <scope>NUCLEOTIDE SEQUENCE [LARGE SCALE GENOMIC DNA]</scope>
    <source>
        <strain evidence="2 3">IBS 382</strain>
    </source>
</reference>
<accession>J0YKK9</accession>
<dbReference type="HOGENOM" id="CLU_2477028_0_0_5"/>
<dbReference type="AlphaFoldDB" id="J0YKK9"/>
<dbReference type="GO" id="GO:0046052">
    <property type="term" value="P:UTP catabolic process"/>
    <property type="evidence" value="ECO:0007669"/>
    <property type="project" value="TreeGrafter"/>
</dbReference>